<dbReference type="OrthoDB" id="8708692at2"/>
<evidence type="ECO:0000313" key="3">
    <source>
        <dbReference type="Proteomes" id="UP000199470"/>
    </source>
</evidence>
<dbReference type="EMBL" id="FOTW01000017">
    <property type="protein sequence ID" value="SFM31121.1"/>
    <property type="molecule type" value="Genomic_DNA"/>
</dbReference>
<keyword evidence="3" id="KW-1185">Reference proteome</keyword>
<gene>
    <name evidence="2" type="ORF">SAMN02982985_03598</name>
</gene>
<feature type="region of interest" description="Disordered" evidence="1">
    <location>
        <begin position="57"/>
        <end position="99"/>
    </location>
</feature>
<reference evidence="2 3" key="1">
    <citation type="submission" date="2016-10" db="EMBL/GenBank/DDBJ databases">
        <authorList>
            <person name="de Groot N.N."/>
        </authorList>
    </citation>
    <scope>NUCLEOTIDE SEQUENCE [LARGE SCALE GENOMIC DNA]</scope>
    <source>
        <strain evidence="2 3">ATCC 43154</strain>
    </source>
</reference>
<organism evidence="2 3">
    <name type="scientific">Rugamonas rubra</name>
    <dbReference type="NCBI Taxonomy" id="758825"/>
    <lineage>
        <taxon>Bacteria</taxon>
        <taxon>Pseudomonadati</taxon>
        <taxon>Pseudomonadota</taxon>
        <taxon>Betaproteobacteria</taxon>
        <taxon>Burkholderiales</taxon>
        <taxon>Oxalobacteraceae</taxon>
        <taxon>Telluria group</taxon>
        <taxon>Rugamonas</taxon>
    </lineage>
</organism>
<feature type="compositionally biased region" description="Low complexity" evidence="1">
    <location>
        <begin position="72"/>
        <end position="89"/>
    </location>
</feature>
<accession>A0A1I4PTE5</accession>
<evidence type="ECO:0000256" key="1">
    <source>
        <dbReference type="SAM" id="MobiDB-lite"/>
    </source>
</evidence>
<name>A0A1I4PTE5_9BURK</name>
<dbReference type="Proteomes" id="UP000199470">
    <property type="component" value="Unassembled WGS sequence"/>
</dbReference>
<dbReference type="AlphaFoldDB" id="A0A1I4PTE5"/>
<protein>
    <submittedName>
        <fullName evidence="2">Uncharacterized protein</fullName>
    </submittedName>
</protein>
<dbReference type="InterPro" id="IPR046494">
    <property type="entry name" value="DUF6587"/>
</dbReference>
<proteinExistence type="predicted"/>
<evidence type="ECO:0000313" key="2">
    <source>
        <dbReference type="EMBL" id="SFM31121.1"/>
    </source>
</evidence>
<dbReference type="Pfam" id="PF20228">
    <property type="entry name" value="DUF6587"/>
    <property type="match status" value="1"/>
</dbReference>
<dbReference type="STRING" id="758825.SAMN02982985_03598"/>
<sequence>MWQQLIVFLIVGGAALHFCTKYLPLAWRQQIVHFLARRGFDQAKMAKLFKTGPSCGSGCGSCGSCDTPAKPAASDSASSSSSSSSSNSSKRVIMLHVQR</sequence>
<dbReference type="RefSeq" id="WP_093389077.1">
    <property type="nucleotide sequence ID" value="NZ_FOTW01000017.1"/>
</dbReference>